<proteinExistence type="predicted"/>
<gene>
    <name evidence="1" type="ORF">BBK14_24400</name>
</gene>
<keyword evidence="2" id="KW-1185">Reference proteome</keyword>
<organism evidence="1 2">
    <name type="scientific">Parafrankia soli</name>
    <dbReference type="NCBI Taxonomy" id="2599596"/>
    <lineage>
        <taxon>Bacteria</taxon>
        <taxon>Bacillati</taxon>
        <taxon>Actinomycetota</taxon>
        <taxon>Actinomycetes</taxon>
        <taxon>Frankiales</taxon>
        <taxon>Frankiaceae</taxon>
        <taxon>Parafrankia</taxon>
    </lineage>
</organism>
<reference evidence="2" key="1">
    <citation type="submission" date="2016-07" db="EMBL/GenBank/DDBJ databases">
        <title>Frankia sp. NRRL B-16219 Genome sequencing.</title>
        <authorList>
            <person name="Ghodhbane-Gtari F."/>
            <person name="Swanson E."/>
            <person name="Gueddou A."/>
            <person name="Louati M."/>
            <person name="Nouioui I."/>
            <person name="Hezbri K."/>
            <person name="Abebe-Akele F."/>
            <person name="Simpson S."/>
            <person name="Morris K."/>
            <person name="Thomas K."/>
            <person name="Gtari M."/>
            <person name="Tisa L.S."/>
        </authorList>
    </citation>
    <scope>NUCLEOTIDE SEQUENCE [LARGE SCALE GENOMIC DNA]</scope>
    <source>
        <strain evidence="2">NRRL B-16219</strain>
    </source>
</reference>
<dbReference type="Proteomes" id="UP000179769">
    <property type="component" value="Unassembled WGS sequence"/>
</dbReference>
<name>A0A1S1PPL7_9ACTN</name>
<dbReference type="OrthoDB" id="3830496at2"/>
<evidence type="ECO:0000313" key="2">
    <source>
        <dbReference type="Proteomes" id="UP000179769"/>
    </source>
</evidence>
<dbReference type="AlphaFoldDB" id="A0A1S1PPL7"/>
<evidence type="ECO:0000313" key="1">
    <source>
        <dbReference type="EMBL" id="OHV23266.1"/>
    </source>
</evidence>
<comment type="caution">
    <text evidence="1">The sequence shown here is derived from an EMBL/GenBank/DDBJ whole genome shotgun (WGS) entry which is preliminary data.</text>
</comment>
<protein>
    <submittedName>
        <fullName evidence="1">Uncharacterized protein</fullName>
    </submittedName>
</protein>
<dbReference type="EMBL" id="MAXA01000240">
    <property type="protein sequence ID" value="OHV23266.1"/>
    <property type="molecule type" value="Genomic_DNA"/>
</dbReference>
<sequence>MTRRYPTDALDLAGPTAGELAAIEAEWPWRAADLAEVDREIAAILAADTPSAALVPAAEQPSLLCGGVPSQGKTAAAGALALGAALDPGAVTVGGAGQGKTSLAAVVLAGRSYADLPPSLRGAWFWRNARLVAAGTGEVAS</sequence>
<accession>A0A1S1PPL7</accession>
<dbReference type="RefSeq" id="WP_071065864.1">
    <property type="nucleotide sequence ID" value="NZ_MAXA01000240.1"/>
</dbReference>